<dbReference type="RefSeq" id="WP_202823984.1">
    <property type="nucleotide sequence ID" value="NZ_JAEUXJ010000001.1"/>
</dbReference>
<dbReference type="EMBL" id="JAEUXJ010000001">
    <property type="protein sequence ID" value="MBL6454269.1"/>
    <property type="molecule type" value="Genomic_DNA"/>
</dbReference>
<dbReference type="Gene3D" id="3.30.1360.120">
    <property type="entry name" value="Probable tRNA modification gtpase trme, domain 1"/>
    <property type="match status" value="1"/>
</dbReference>
<dbReference type="InterPro" id="IPR007375">
    <property type="entry name" value="SoxG"/>
</dbReference>
<reference evidence="1 2" key="1">
    <citation type="submission" date="2021-01" db="EMBL/GenBank/DDBJ databases">
        <title>Belnapia mucosa sp. nov. and Belnapia arida sp. nov., isolated from the Tabernas Desert (Almeria, Spain).</title>
        <authorList>
            <person name="Molina-Menor E."/>
            <person name="Vidal-Verdu A."/>
            <person name="Calonge A."/>
            <person name="Satari L."/>
            <person name="Pereto Magraner J."/>
            <person name="Porcar Miralles M."/>
        </authorList>
    </citation>
    <scope>NUCLEOTIDE SEQUENCE [LARGE SCALE GENOMIC DNA]</scope>
    <source>
        <strain evidence="1 2">T6</strain>
    </source>
</reference>
<evidence type="ECO:0000313" key="1">
    <source>
        <dbReference type="EMBL" id="MBL6454269.1"/>
    </source>
</evidence>
<proteinExistence type="predicted"/>
<dbReference type="Pfam" id="PF04268">
    <property type="entry name" value="SoxG"/>
    <property type="match status" value="1"/>
</dbReference>
<dbReference type="Gene3D" id="3.30.70.1520">
    <property type="entry name" value="Heterotetrameric sarcosine oxidase"/>
    <property type="match status" value="1"/>
</dbReference>
<dbReference type="SUPFAM" id="SSF103025">
    <property type="entry name" value="Folate-binding domain"/>
    <property type="match status" value="1"/>
</dbReference>
<name>A0ABS1UXS7_9PROT</name>
<accession>A0ABS1UXS7</accession>
<keyword evidence="2" id="KW-1185">Reference proteome</keyword>
<dbReference type="Proteomes" id="UP000606490">
    <property type="component" value="Unassembled WGS sequence"/>
</dbReference>
<organism evidence="1 2">
    <name type="scientific">Belnapia mucosa</name>
    <dbReference type="NCBI Taxonomy" id="2804532"/>
    <lineage>
        <taxon>Bacteria</taxon>
        <taxon>Pseudomonadati</taxon>
        <taxon>Pseudomonadota</taxon>
        <taxon>Alphaproteobacteria</taxon>
        <taxon>Acetobacterales</taxon>
        <taxon>Roseomonadaceae</taxon>
        <taxon>Belnapia</taxon>
    </lineage>
</organism>
<dbReference type="InterPro" id="IPR027266">
    <property type="entry name" value="TrmE/GcvT-like"/>
</dbReference>
<sequence length="185" mass="19174">MSAVEPLHPLAGLMPAPLPGPDPLRLGLPRRELVQVTARHGADPTGLGFALPGPGESAETAGITALWMQPRGWLLSAPWDGEGALLTRAAPLAPAAALVDQSHGRCTIRLAGAKSRAVLAKLCRIDLHPRIFGPGRVAATQVAHLACLLHQAEPEAFELIVFSTLAANLLDALASAAAEYGYAPG</sequence>
<protein>
    <recommendedName>
        <fullName evidence="3">Sarcosine oxidase subunit gamma</fullName>
    </recommendedName>
</protein>
<evidence type="ECO:0008006" key="3">
    <source>
        <dbReference type="Google" id="ProtNLM"/>
    </source>
</evidence>
<comment type="caution">
    <text evidence="1">The sequence shown here is derived from an EMBL/GenBank/DDBJ whole genome shotgun (WGS) entry which is preliminary data.</text>
</comment>
<gene>
    <name evidence="1" type="ORF">JMJ55_02965</name>
</gene>
<evidence type="ECO:0000313" key="2">
    <source>
        <dbReference type="Proteomes" id="UP000606490"/>
    </source>
</evidence>